<keyword evidence="6" id="KW-1185">Reference proteome</keyword>
<dbReference type="InterPro" id="IPR009061">
    <property type="entry name" value="DNA-bd_dom_put_sf"/>
</dbReference>
<gene>
    <name evidence="5" type="ORF">C1H70_09810</name>
</gene>
<reference evidence="5 6" key="1">
    <citation type="submission" date="2018-01" db="EMBL/GenBank/DDBJ databases">
        <title>Halomonas endophytica sp. nov., isolated from storage liquid in the stems of Populus euphratica.</title>
        <authorList>
            <person name="Chen C."/>
        </authorList>
    </citation>
    <scope>NUCLEOTIDE SEQUENCE [LARGE SCALE GENOMIC DNA]</scope>
    <source>
        <strain evidence="5 6">BZ-SZ-XJ27</strain>
    </source>
</reference>
<dbReference type="EMBL" id="PNRG01000021">
    <property type="protein sequence ID" value="PMR80104.1"/>
    <property type="molecule type" value="Genomic_DNA"/>
</dbReference>
<accession>A0A2N7UI44</accession>
<name>A0A2N7UI44_9GAMM</name>
<comment type="caution">
    <text evidence="5">The sequence shown here is derived from an EMBL/GenBank/DDBJ whole genome shotgun (WGS) entry which is preliminary data.</text>
</comment>
<keyword evidence="3" id="KW-0804">Transcription</keyword>
<evidence type="ECO:0000256" key="2">
    <source>
        <dbReference type="ARBA" id="ARBA00023125"/>
    </source>
</evidence>
<dbReference type="PANTHER" id="PTHR30204">
    <property type="entry name" value="REDOX-CYCLING DRUG-SENSING TRANSCRIPTIONAL ACTIVATOR SOXR"/>
    <property type="match status" value="1"/>
</dbReference>
<sequence length="309" mass="34310">MSEQAPHTGDTPLYPIREVSRITGVNSVTLRAWERRYGLIKPQRTPKGHRLYAREDIARVEQILQWLNRGVPVSQVRELLDRPTPMEPQPPDTSDWSSQRTQLMTAVAALDQHRLDMLFSQSLSLYPVSVCIAELWQPVIQALEEGWGERLGDTLQRRFLEAFLRTRIGTRLLHANRVVQGPALLISAMPEDPGSLWVLLVALAASDKGFEVQLFDAPLPFSELPLAVEHLHAGALLLASGQAEKSDLVRRQLPRLAEQLDVPLALCGPVARIRASELTGSQVEVLGDDLGQAMVRLKALLPQGSATSR</sequence>
<dbReference type="InterPro" id="IPR000551">
    <property type="entry name" value="MerR-type_HTH_dom"/>
</dbReference>
<evidence type="ECO:0000313" key="6">
    <source>
        <dbReference type="Proteomes" id="UP000235547"/>
    </source>
</evidence>
<dbReference type="PANTHER" id="PTHR30204:SF67">
    <property type="entry name" value="HTH-TYPE TRANSCRIPTIONAL REGULATOR MLRA-RELATED"/>
    <property type="match status" value="1"/>
</dbReference>
<organism evidence="5 6">
    <name type="scientific">Halomonas urumqiensis</name>
    <dbReference type="NCBI Taxonomy" id="1684789"/>
    <lineage>
        <taxon>Bacteria</taxon>
        <taxon>Pseudomonadati</taxon>
        <taxon>Pseudomonadota</taxon>
        <taxon>Gammaproteobacteria</taxon>
        <taxon>Oceanospirillales</taxon>
        <taxon>Halomonadaceae</taxon>
        <taxon>Halomonas</taxon>
    </lineage>
</organism>
<evidence type="ECO:0000313" key="5">
    <source>
        <dbReference type="EMBL" id="PMR80104.1"/>
    </source>
</evidence>
<evidence type="ECO:0000256" key="1">
    <source>
        <dbReference type="ARBA" id="ARBA00023015"/>
    </source>
</evidence>
<proteinExistence type="predicted"/>
<dbReference type="CDD" id="cd01104">
    <property type="entry name" value="HTH_MlrA-CarA"/>
    <property type="match status" value="1"/>
</dbReference>
<dbReference type="GO" id="GO:0003677">
    <property type="term" value="F:DNA binding"/>
    <property type="evidence" value="ECO:0007669"/>
    <property type="project" value="UniProtKB-KW"/>
</dbReference>
<evidence type="ECO:0000256" key="3">
    <source>
        <dbReference type="ARBA" id="ARBA00023163"/>
    </source>
</evidence>
<dbReference type="OrthoDB" id="9800334at2"/>
<dbReference type="GO" id="GO:0003700">
    <property type="term" value="F:DNA-binding transcription factor activity"/>
    <property type="evidence" value="ECO:0007669"/>
    <property type="project" value="InterPro"/>
</dbReference>
<dbReference type="PROSITE" id="PS50937">
    <property type="entry name" value="HTH_MERR_2"/>
    <property type="match status" value="1"/>
</dbReference>
<dbReference type="Proteomes" id="UP000235547">
    <property type="component" value="Unassembled WGS sequence"/>
</dbReference>
<dbReference type="RefSeq" id="WP_102588164.1">
    <property type="nucleotide sequence ID" value="NZ_BNAE01000008.1"/>
</dbReference>
<dbReference type="AlphaFoldDB" id="A0A2N7UI44"/>
<dbReference type="Gene3D" id="1.10.1660.10">
    <property type="match status" value="1"/>
</dbReference>
<protein>
    <submittedName>
        <fullName evidence="5">Helix-turn-helix-type transcriptional regulator</fullName>
    </submittedName>
</protein>
<dbReference type="SMART" id="SM00422">
    <property type="entry name" value="HTH_MERR"/>
    <property type="match status" value="1"/>
</dbReference>
<keyword evidence="1" id="KW-0805">Transcription regulation</keyword>
<evidence type="ECO:0000259" key="4">
    <source>
        <dbReference type="PROSITE" id="PS50937"/>
    </source>
</evidence>
<feature type="domain" description="HTH merR-type" evidence="4">
    <location>
        <begin position="13"/>
        <end position="82"/>
    </location>
</feature>
<keyword evidence="2" id="KW-0238">DNA-binding</keyword>
<dbReference type="Pfam" id="PF13411">
    <property type="entry name" value="MerR_1"/>
    <property type="match status" value="1"/>
</dbReference>
<dbReference type="InterPro" id="IPR047057">
    <property type="entry name" value="MerR_fam"/>
</dbReference>
<dbReference type="SUPFAM" id="SSF46955">
    <property type="entry name" value="Putative DNA-binding domain"/>
    <property type="match status" value="1"/>
</dbReference>